<dbReference type="AlphaFoldDB" id="A0A8H5BM00"/>
<proteinExistence type="predicted"/>
<feature type="compositionally biased region" description="Polar residues" evidence="1">
    <location>
        <begin position="130"/>
        <end position="143"/>
    </location>
</feature>
<dbReference type="EMBL" id="JAACJK010000164">
    <property type="protein sequence ID" value="KAF5324893.1"/>
    <property type="molecule type" value="Genomic_DNA"/>
</dbReference>
<evidence type="ECO:0000313" key="2">
    <source>
        <dbReference type="EMBL" id="KAF5324893.1"/>
    </source>
</evidence>
<feature type="compositionally biased region" description="Pro residues" evidence="1">
    <location>
        <begin position="30"/>
        <end position="39"/>
    </location>
</feature>
<evidence type="ECO:0000256" key="1">
    <source>
        <dbReference type="SAM" id="MobiDB-lite"/>
    </source>
</evidence>
<reference evidence="2 3" key="1">
    <citation type="journal article" date="2020" name="ISME J.">
        <title>Uncovering the hidden diversity of litter-decomposition mechanisms in mushroom-forming fungi.</title>
        <authorList>
            <person name="Floudas D."/>
            <person name="Bentzer J."/>
            <person name="Ahren D."/>
            <person name="Johansson T."/>
            <person name="Persson P."/>
            <person name="Tunlid A."/>
        </authorList>
    </citation>
    <scope>NUCLEOTIDE SEQUENCE [LARGE SCALE GENOMIC DNA]</scope>
    <source>
        <strain evidence="2 3">CBS 175.51</strain>
    </source>
</reference>
<feature type="compositionally biased region" description="Basic and acidic residues" evidence="1">
    <location>
        <begin position="55"/>
        <end position="67"/>
    </location>
</feature>
<organism evidence="2 3">
    <name type="scientific">Ephemerocybe angulata</name>
    <dbReference type="NCBI Taxonomy" id="980116"/>
    <lineage>
        <taxon>Eukaryota</taxon>
        <taxon>Fungi</taxon>
        <taxon>Dikarya</taxon>
        <taxon>Basidiomycota</taxon>
        <taxon>Agaricomycotina</taxon>
        <taxon>Agaricomycetes</taxon>
        <taxon>Agaricomycetidae</taxon>
        <taxon>Agaricales</taxon>
        <taxon>Agaricineae</taxon>
        <taxon>Psathyrellaceae</taxon>
        <taxon>Ephemerocybe</taxon>
    </lineage>
</organism>
<evidence type="ECO:0000313" key="3">
    <source>
        <dbReference type="Proteomes" id="UP000541558"/>
    </source>
</evidence>
<sequence>MPRTSQTNAPAKAKSRERGKAPARSSAKPLPDPTTPVGPPRTSGTPTLGSATPRSIREQAGDEKLTDLRPIIAKYMKKETLYCSRDDFFEHYFIPSPASNVLNKVLETMRAKAMLVPRPKGEDQGRHDTQTSPRSRPSFSNSEPGEPEQRASFSPSFEGVLSKAI</sequence>
<feature type="region of interest" description="Disordered" evidence="1">
    <location>
        <begin position="115"/>
        <end position="165"/>
    </location>
</feature>
<comment type="caution">
    <text evidence="2">The sequence shown here is derived from an EMBL/GenBank/DDBJ whole genome shotgun (WGS) entry which is preliminary data.</text>
</comment>
<keyword evidence="3" id="KW-1185">Reference proteome</keyword>
<feature type="compositionally biased region" description="Basic and acidic residues" evidence="1">
    <location>
        <begin position="119"/>
        <end position="129"/>
    </location>
</feature>
<gene>
    <name evidence="2" type="ORF">D9611_004049</name>
</gene>
<feature type="region of interest" description="Disordered" evidence="1">
    <location>
        <begin position="1"/>
        <end position="69"/>
    </location>
</feature>
<accession>A0A8H5BM00</accession>
<name>A0A8H5BM00_9AGAR</name>
<feature type="compositionally biased region" description="Polar residues" evidence="1">
    <location>
        <begin position="43"/>
        <end position="53"/>
    </location>
</feature>
<protein>
    <submittedName>
        <fullName evidence="2">Uncharacterized protein</fullName>
    </submittedName>
</protein>
<dbReference type="Proteomes" id="UP000541558">
    <property type="component" value="Unassembled WGS sequence"/>
</dbReference>